<feature type="transmembrane region" description="Helical" evidence="5">
    <location>
        <begin position="199"/>
        <end position="216"/>
    </location>
</feature>
<feature type="transmembrane region" description="Helical" evidence="5">
    <location>
        <begin position="169"/>
        <end position="187"/>
    </location>
</feature>
<dbReference type="Gene3D" id="1.25.40.10">
    <property type="entry name" value="Tetratricopeptide repeat domain"/>
    <property type="match status" value="2"/>
</dbReference>
<dbReference type="AlphaFoldDB" id="F4KPM1"/>
<proteinExistence type="predicted"/>
<keyword evidence="7" id="KW-1185">Reference proteome</keyword>
<dbReference type="Proteomes" id="UP000008461">
    <property type="component" value="Chromosome"/>
</dbReference>
<evidence type="ECO:0000256" key="1">
    <source>
        <dbReference type="ARBA" id="ARBA00022737"/>
    </source>
</evidence>
<dbReference type="OrthoDB" id="1489021at2"/>
<feature type="repeat" description="TPR" evidence="3">
    <location>
        <begin position="641"/>
        <end position="674"/>
    </location>
</feature>
<keyword evidence="5" id="KW-0812">Transmembrane</keyword>
<reference evidence="6 7" key="1">
    <citation type="journal article" date="2011" name="Stand. Genomic Sci.">
        <title>Complete genome sequence of Haliscomenobacter hydrossis type strain (O).</title>
        <authorList>
            <consortium name="US DOE Joint Genome Institute (JGI-PGF)"/>
            <person name="Daligault H."/>
            <person name="Lapidus A."/>
            <person name="Zeytun A."/>
            <person name="Nolan M."/>
            <person name="Lucas S."/>
            <person name="Del Rio T.G."/>
            <person name="Tice H."/>
            <person name="Cheng J.F."/>
            <person name="Tapia R."/>
            <person name="Han C."/>
            <person name="Goodwin L."/>
            <person name="Pitluck S."/>
            <person name="Liolios K."/>
            <person name="Pagani I."/>
            <person name="Ivanova N."/>
            <person name="Huntemann M."/>
            <person name="Mavromatis K."/>
            <person name="Mikhailova N."/>
            <person name="Pati A."/>
            <person name="Chen A."/>
            <person name="Palaniappan K."/>
            <person name="Land M."/>
            <person name="Hauser L."/>
            <person name="Brambilla E.M."/>
            <person name="Rohde M."/>
            <person name="Verbarg S."/>
            <person name="Goker M."/>
            <person name="Bristow J."/>
            <person name="Eisen J.A."/>
            <person name="Markowitz V."/>
            <person name="Hugenholtz P."/>
            <person name="Kyrpides N.C."/>
            <person name="Klenk H.P."/>
            <person name="Woyke T."/>
        </authorList>
    </citation>
    <scope>NUCLEOTIDE SEQUENCE [LARGE SCALE GENOMIC DNA]</scope>
    <source>
        <strain evidence="7">ATCC 27775 / DSM 1100 / LMG 10767 / O</strain>
    </source>
</reference>
<feature type="compositionally biased region" description="Basic residues" evidence="4">
    <location>
        <begin position="1"/>
        <end position="11"/>
    </location>
</feature>
<feature type="transmembrane region" description="Helical" evidence="5">
    <location>
        <begin position="411"/>
        <end position="432"/>
    </location>
</feature>
<dbReference type="SUPFAM" id="SSF48452">
    <property type="entry name" value="TPR-like"/>
    <property type="match status" value="1"/>
</dbReference>
<keyword evidence="2 3" id="KW-0802">TPR repeat</keyword>
<dbReference type="InterPro" id="IPR019734">
    <property type="entry name" value="TPR_rpt"/>
</dbReference>
<feature type="transmembrane region" description="Helical" evidence="5">
    <location>
        <begin position="357"/>
        <end position="376"/>
    </location>
</feature>
<feature type="compositionally biased region" description="Low complexity" evidence="4">
    <location>
        <begin position="17"/>
        <end position="26"/>
    </location>
</feature>
<feature type="transmembrane region" description="Helical" evidence="5">
    <location>
        <begin position="228"/>
        <end position="251"/>
    </location>
</feature>
<feature type="transmembrane region" description="Helical" evidence="5">
    <location>
        <begin position="444"/>
        <end position="462"/>
    </location>
</feature>
<feature type="transmembrane region" description="Helical" evidence="5">
    <location>
        <begin position="382"/>
        <end position="404"/>
    </location>
</feature>
<feature type="repeat" description="TPR" evidence="3">
    <location>
        <begin position="607"/>
        <end position="640"/>
    </location>
</feature>
<sequence length="687" mass="76066">MSKIPKGRKSVGGKPGSGKSIPTTKITTPTASEINAALEGSKSPQRLHLAILLGLSILLYANTLGHEFVLDDAIVITENMHVQKGWAGLADIFNKDTFHGFFKTDKQGLVEGGRYRPFTLAMFAIEGGIFGHNPFWGHLFNILWYGLTGVVFYLLASGLFAFRWNKVLSAWLAFAAALLFVAHPLHTEAVANIKGRDEIMALLGSLAALYFSLRGYHSGKLGWEALAALCFLVGIFSKENAITFLAIVPLTYWFFTNASIGQIFRYTAPFVLIAIFFLMVRSNVLPDVQIGTASNELMNNPYLKLEGNQYVPFSGAERQATVFYTLGKYIQLFLVPYPLTHDYYPMQIPRMTWGQPGAILSFLLYLGMGIYGVMGLRKKSPIAYGLLFYLITLSIVSNIWLVVGTNMSERFVFMPSVGLCMAVVASLASWFYGVKLPQTTRPQTVIFSIGAIALIFGGLTILRNNAWKDNLTLFRTDAKTSANSAKVRNALGGELIVRAEKIKNDSLTKVAFLQEAATNLLKAIELHPGYKDAFFLLGTCNIHLRNYPEAVKYLEGAYSLNSSDTNTVRNLSVAYRLLGQEEGEKKGNLANALTYLQKALTLSPNDYTTLRLLGVAYHVTQNYALALSYFEKARNQAPQLADAWFELGMAYEFVKDDTNAQQAFAKAGQLDPNIQQKFQDRKQGVGQ</sequence>
<organism evidence="6 7">
    <name type="scientific">Haliscomenobacter hydrossis (strain ATCC 27775 / DSM 1100 / LMG 10767 / O)</name>
    <dbReference type="NCBI Taxonomy" id="760192"/>
    <lineage>
        <taxon>Bacteria</taxon>
        <taxon>Pseudomonadati</taxon>
        <taxon>Bacteroidota</taxon>
        <taxon>Saprospiria</taxon>
        <taxon>Saprospirales</taxon>
        <taxon>Haliscomenobacteraceae</taxon>
        <taxon>Haliscomenobacter</taxon>
    </lineage>
</organism>
<name>F4KPM1_HALH1</name>
<dbReference type="STRING" id="760192.Halhy_3096"/>
<evidence type="ECO:0000256" key="4">
    <source>
        <dbReference type="SAM" id="MobiDB-lite"/>
    </source>
</evidence>
<dbReference type="HOGENOM" id="CLU_011615_1_0_10"/>
<feature type="transmembrane region" description="Helical" evidence="5">
    <location>
        <begin position="263"/>
        <end position="280"/>
    </location>
</feature>
<feature type="repeat" description="TPR" evidence="3">
    <location>
        <begin position="531"/>
        <end position="564"/>
    </location>
</feature>
<dbReference type="InterPro" id="IPR011990">
    <property type="entry name" value="TPR-like_helical_dom_sf"/>
</dbReference>
<accession>F4KPM1</accession>
<gene>
    <name evidence="6" type="ordered locus">Halhy_3096</name>
</gene>
<dbReference type="Pfam" id="PF13181">
    <property type="entry name" value="TPR_8"/>
    <property type="match status" value="1"/>
</dbReference>
<dbReference type="PROSITE" id="PS50005">
    <property type="entry name" value="TPR"/>
    <property type="match status" value="3"/>
</dbReference>
<dbReference type="KEGG" id="hhy:Halhy_3096"/>
<dbReference type="InterPro" id="IPR052346">
    <property type="entry name" value="O-mannosyl-transferase_TMTC"/>
</dbReference>
<keyword evidence="1" id="KW-0677">Repeat</keyword>
<feature type="region of interest" description="Disordered" evidence="4">
    <location>
        <begin position="1"/>
        <end position="26"/>
    </location>
</feature>
<dbReference type="Pfam" id="PF13432">
    <property type="entry name" value="TPR_16"/>
    <property type="match status" value="2"/>
</dbReference>
<keyword evidence="5" id="KW-0472">Membrane</keyword>
<evidence type="ECO:0000256" key="3">
    <source>
        <dbReference type="PROSITE-ProRule" id="PRU00339"/>
    </source>
</evidence>
<keyword evidence="5" id="KW-1133">Transmembrane helix</keyword>
<dbReference type="EMBL" id="CP002691">
    <property type="protein sequence ID" value="AEE50959.1"/>
    <property type="molecule type" value="Genomic_DNA"/>
</dbReference>
<dbReference type="eggNOG" id="COG0457">
    <property type="taxonomic scope" value="Bacteria"/>
</dbReference>
<feature type="transmembrane region" description="Helical" evidence="5">
    <location>
        <begin position="142"/>
        <end position="162"/>
    </location>
</feature>
<evidence type="ECO:0000256" key="5">
    <source>
        <dbReference type="SAM" id="Phobius"/>
    </source>
</evidence>
<evidence type="ECO:0000313" key="7">
    <source>
        <dbReference type="Proteomes" id="UP000008461"/>
    </source>
</evidence>
<protein>
    <submittedName>
        <fullName evidence="6">Tetratricopeptide TPR_2 repeat-containing protein</fullName>
    </submittedName>
</protein>
<evidence type="ECO:0000256" key="2">
    <source>
        <dbReference type="ARBA" id="ARBA00022803"/>
    </source>
</evidence>
<evidence type="ECO:0000313" key="6">
    <source>
        <dbReference type="EMBL" id="AEE50959.1"/>
    </source>
</evidence>
<dbReference type="PANTHER" id="PTHR44227:SF3">
    <property type="entry name" value="PROTEIN O-MANNOSYL-TRANSFERASE TMTC4"/>
    <property type="match status" value="1"/>
</dbReference>
<dbReference type="SMART" id="SM00028">
    <property type="entry name" value="TPR"/>
    <property type="match status" value="4"/>
</dbReference>
<feature type="transmembrane region" description="Helical" evidence="5">
    <location>
        <begin position="47"/>
        <end position="65"/>
    </location>
</feature>
<dbReference type="RefSeq" id="WP_013765502.1">
    <property type="nucleotide sequence ID" value="NC_015510.1"/>
</dbReference>
<dbReference type="PANTHER" id="PTHR44227">
    <property type="match status" value="1"/>
</dbReference>
<reference key="2">
    <citation type="submission" date="2011-04" db="EMBL/GenBank/DDBJ databases">
        <title>Complete sequence of chromosome of Haliscomenobacter hydrossis DSM 1100.</title>
        <authorList>
            <consortium name="US DOE Joint Genome Institute (JGI-PGF)"/>
            <person name="Lucas S."/>
            <person name="Han J."/>
            <person name="Lapidus A."/>
            <person name="Bruce D."/>
            <person name="Goodwin L."/>
            <person name="Pitluck S."/>
            <person name="Peters L."/>
            <person name="Kyrpides N."/>
            <person name="Mavromatis K."/>
            <person name="Ivanova N."/>
            <person name="Ovchinnikova G."/>
            <person name="Pagani I."/>
            <person name="Daligault H."/>
            <person name="Detter J.C."/>
            <person name="Han C."/>
            <person name="Land M."/>
            <person name="Hauser L."/>
            <person name="Markowitz V."/>
            <person name="Cheng J.-F."/>
            <person name="Hugenholtz P."/>
            <person name="Woyke T."/>
            <person name="Wu D."/>
            <person name="Verbarg S."/>
            <person name="Frueling A."/>
            <person name="Brambilla E."/>
            <person name="Klenk H.-P."/>
            <person name="Eisen J.A."/>
        </authorList>
    </citation>
    <scope>NUCLEOTIDE SEQUENCE</scope>
    <source>
        <strain>DSM 1100</strain>
    </source>
</reference>